<dbReference type="RefSeq" id="WP_202584973.1">
    <property type="nucleotide sequence ID" value="NZ_BKBT01000004.1"/>
</dbReference>
<organism evidence="2 3">
    <name type="scientific">Vagococcus lutrae</name>
    <dbReference type="NCBI Taxonomy" id="81947"/>
    <lineage>
        <taxon>Bacteria</taxon>
        <taxon>Bacillati</taxon>
        <taxon>Bacillota</taxon>
        <taxon>Bacilli</taxon>
        <taxon>Lactobacillales</taxon>
        <taxon>Enterococcaceae</taxon>
        <taxon>Vagococcus</taxon>
    </lineage>
</organism>
<evidence type="ECO:0000256" key="1">
    <source>
        <dbReference type="SAM" id="Phobius"/>
    </source>
</evidence>
<feature type="transmembrane region" description="Helical" evidence="1">
    <location>
        <begin position="126"/>
        <end position="152"/>
    </location>
</feature>
<evidence type="ECO:0000313" key="3">
    <source>
        <dbReference type="Proteomes" id="UP001179600"/>
    </source>
</evidence>
<dbReference type="Proteomes" id="UP001179600">
    <property type="component" value="Chromosome"/>
</dbReference>
<keyword evidence="1" id="KW-1133">Transmembrane helix</keyword>
<accession>A0AAE9XKV7</accession>
<dbReference type="Pfam" id="PF07314">
    <property type="entry name" value="Lit"/>
    <property type="match status" value="1"/>
</dbReference>
<dbReference type="AlphaFoldDB" id="A0AAE9XKV7"/>
<reference evidence="2" key="1">
    <citation type="submission" date="2023-01" db="EMBL/GenBank/DDBJ databases">
        <title>Oxazolidinone resistance genes in florfenicol resistant enterococci from beef cattle and veal calves at slaughter.</title>
        <authorList>
            <person name="Biggel M."/>
        </authorList>
    </citation>
    <scope>NUCLEOTIDE SEQUENCE</scope>
    <source>
        <strain evidence="2">K204-1</strain>
    </source>
</reference>
<keyword evidence="1" id="KW-0812">Transmembrane</keyword>
<feature type="transmembrane region" description="Helical" evidence="1">
    <location>
        <begin position="94"/>
        <end position="114"/>
    </location>
</feature>
<feature type="transmembrane region" description="Helical" evidence="1">
    <location>
        <begin position="12"/>
        <end position="32"/>
    </location>
</feature>
<dbReference type="InterPro" id="IPR010178">
    <property type="entry name" value="Lit"/>
</dbReference>
<dbReference type="NCBIfam" id="TIGR01906">
    <property type="entry name" value="integ_TIGR01906"/>
    <property type="match status" value="1"/>
</dbReference>
<evidence type="ECO:0000313" key="2">
    <source>
        <dbReference type="EMBL" id="WCG22510.1"/>
    </source>
</evidence>
<protein>
    <submittedName>
        <fullName evidence="2">TIGR01906 family membrane protein</fullName>
    </submittedName>
</protein>
<dbReference type="EMBL" id="CP116507">
    <property type="protein sequence ID" value="WCG22510.1"/>
    <property type="molecule type" value="Genomic_DNA"/>
</dbReference>
<sequence>MMKWQERTYLTIVLLFFISLAITLTINAVPLYKFDISFLNILDQVDLSEKDLLRNYRALLGYLNIPWNTTLSLPDFPVSASGALHFYEVKRLFLLNYAVLLLSFFPAIWFMRYSWKRNEWWRFTRFFQLAAIVPLVLAFFMFVGFDTFFVLFHQLFFNNDAWLFDPVTDPIITVLPEMFFMHSFVLAIILFELFVGIAYVQGKRQWRVIN</sequence>
<name>A0AAE9XKV7_9ENTE</name>
<proteinExistence type="predicted"/>
<feature type="transmembrane region" description="Helical" evidence="1">
    <location>
        <begin position="179"/>
        <end position="200"/>
    </location>
</feature>
<gene>
    <name evidence="2" type="ORF">PML95_08985</name>
</gene>
<keyword evidence="1" id="KW-0472">Membrane</keyword>